<protein>
    <submittedName>
        <fullName evidence="1">Uncharacterized protein</fullName>
    </submittedName>
</protein>
<organism evidence="1">
    <name type="scientific">viral metagenome</name>
    <dbReference type="NCBI Taxonomy" id="1070528"/>
    <lineage>
        <taxon>unclassified sequences</taxon>
        <taxon>metagenomes</taxon>
        <taxon>organismal metagenomes</taxon>
    </lineage>
</organism>
<dbReference type="AlphaFoldDB" id="A0A6C0I9X1"/>
<evidence type="ECO:0000313" key="1">
    <source>
        <dbReference type="EMBL" id="QHT89400.1"/>
    </source>
</evidence>
<proteinExistence type="predicted"/>
<sequence>MTNEINYELISEVLFANDAAFSNIDIKEAKIITYLCKAASSNLNIKLCFDRVKARDYFDKIFDIIFNYITYKNKTAYLKREELLETDSRDYGITSQLDEITEGLKKENINVLEGFRELIVLEFKEFIYNYENCRDAFDDIQYNLDYCIQYNLVVNYFGYYEYYETHTYNPMHFMITPDSLYDFVGGASSESSESSVSV</sequence>
<accession>A0A6C0I9X1</accession>
<dbReference type="EMBL" id="MN740140">
    <property type="protein sequence ID" value="QHT89400.1"/>
    <property type="molecule type" value="Genomic_DNA"/>
</dbReference>
<name>A0A6C0I9X1_9ZZZZ</name>
<reference evidence="1" key="1">
    <citation type="journal article" date="2020" name="Nature">
        <title>Giant virus diversity and host interactions through global metagenomics.</title>
        <authorList>
            <person name="Schulz F."/>
            <person name="Roux S."/>
            <person name="Paez-Espino D."/>
            <person name="Jungbluth S."/>
            <person name="Walsh D.A."/>
            <person name="Denef V.J."/>
            <person name="McMahon K.D."/>
            <person name="Konstantinidis K.T."/>
            <person name="Eloe-Fadrosh E.A."/>
            <person name="Kyrpides N.C."/>
            <person name="Woyke T."/>
        </authorList>
    </citation>
    <scope>NUCLEOTIDE SEQUENCE</scope>
    <source>
        <strain evidence="1">GVMAG-M-3300023184-60</strain>
    </source>
</reference>